<accession>A0ABD3FZ51</accession>
<protein>
    <submittedName>
        <fullName evidence="1">Uncharacterized protein</fullName>
    </submittedName>
</protein>
<evidence type="ECO:0000313" key="1">
    <source>
        <dbReference type="EMBL" id="KAL3670929.1"/>
    </source>
</evidence>
<reference evidence="1 2" key="1">
    <citation type="submission" date="2024-09" db="EMBL/GenBank/DDBJ databases">
        <title>Genome sequencing and assembly of Phytophthora oleae, isolate VK10A, causative agent of rot of olive drupes.</title>
        <authorList>
            <person name="Conti Taguali S."/>
            <person name="Riolo M."/>
            <person name="La Spada F."/>
            <person name="Cacciola S.O."/>
            <person name="Dionisio G."/>
        </authorList>
    </citation>
    <scope>NUCLEOTIDE SEQUENCE [LARGE SCALE GENOMIC DNA]</scope>
    <source>
        <strain evidence="1 2">VK10A</strain>
    </source>
</reference>
<sequence>MVIVWKALTEGEGKFVGFHSDETGWSVVRSNDSDDAVVIPTVMQTFVRYMPTHVRGESRKDKEELENFATLVMKSGEEDELETARLMESLMIDGAPDKVR</sequence>
<dbReference type="Proteomes" id="UP001632037">
    <property type="component" value="Unassembled WGS sequence"/>
</dbReference>
<dbReference type="AlphaFoldDB" id="A0ABD3FZ51"/>
<comment type="caution">
    <text evidence="1">The sequence shown here is derived from an EMBL/GenBank/DDBJ whole genome shotgun (WGS) entry which is preliminary data.</text>
</comment>
<name>A0ABD3FZ51_9STRA</name>
<organism evidence="1 2">
    <name type="scientific">Phytophthora oleae</name>
    <dbReference type="NCBI Taxonomy" id="2107226"/>
    <lineage>
        <taxon>Eukaryota</taxon>
        <taxon>Sar</taxon>
        <taxon>Stramenopiles</taxon>
        <taxon>Oomycota</taxon>
        <taxon>Peronosporomycetes</taxon>
        <taxon>Peronosporales</taxon>
        <taxon>Peronosporaceae</taxon>
        <taxon>Phytophthora</taxon>
    </lineage>
</organism>
<proteinExistence type="predicted"/>
<keyword evidence="2" id="KW-1185">Reference proteome</keyword>
<evidence type="ECO:0000313" key="2">
    <source>
        <dbReference type="Proteomes" id="UP001632037"/>
    </source>
</evidence>
<gene>
    <name evidence="1" type="ORF">V7S43_004114</name>
</gene>
<dbReference type="EMBL" id="JBIMZQ010000006">
    <property type="protein sequence ID" value="KAL3670929.1"/>
    <property type="molecule type" value="Genomic_DNA"/>
</dbReference>